<dbReference type="GO" id="GO:0005737">
    <property type="term" value="C:cytoplasm"/>
    <property type="evidence" value="ECO:0007669"/>
    <property type="project" value="TreeGrafter"/>
</dbReference>
<protein>
    <recommendedName>
        <fullName evidence="3">GTP cyclohydrolase I</fullName>
        <ecNumber evidence="3">3.5.4.16</ecNumber>
    </recommendedName>
</protein>
<dbReference type="InterPro" id="IPR043133">
    <property type="entry name" value="GTP-CH-I_C/QueF"/>
</dbReference>
<name>A0A174M4T6_BACUN</name>
<dbReference type="SUPFAM" id="SSF55620">
    <property type="entry name" value="Tetrahydrobiopterin biosynthesis enzymes-like"/>
    <property type="match status" value="1"/>
</dbReference>
<keyword evidence="4" id="KW-0554">One-carbon metabolism</keyword>
<dbReference type="Gene3D" id="3.30.1130.10">
    <property type="match status" value="1"/>
</dbReference>
<dbReference type="InterPro" id="IPR020602">
    <property type="entry name" value="GTP_CycHdrlase_I_dom"/>
</dbReference>
<dbReference type="AlphaFoldDB" id="A0A174M4T6"/>
<keyword evidence="5 7" id="KW-0378">Hydrolase</keyword>
<evidence type="ECO:0000256" key="3">
    <source>
        <dbReference type="ARBA" id="ARBA00012715"/>
    </source>
</evidence>
<dbReference type="GO" id="GO:0008270">
    <property type="term" value="F:zinc ion binding"/>
    <property type="evidence" value="ECO:0007669"/>
    <property type="project" value="TreeGrafter"/>
</dbReference>
<dbReference type="Proteomes" id="UP000095788">
    <property type="component" value="Unassembled WGS sequence"/>
</dbReference>
<comment type="catalytic activity">
    <reaction evidence="1">
        <text>GTP + H2O = 7,8-dihydroneopterin 3'-triphosphate + formate + H(+)</text>
        <dbReference type="Rhea" id="RHEA:17473"/>
        <dbReference type="ChEBI" id="CHEBI:15377"/>
        <dbReference type="ChEBI" id="CHEBI:15378"/>
        <dbReference type="ChEBI" id="CHEBI:15740"/>
        <dbReference type="ChEBI" id="CHEBI:37565"/>
        <dbReference type="ChEBI" id="CHEBI:58462"/>
        <dbReference type="EC" id="3.5.4.16"/>
    </reaction>
</comment>
<evidence type="ECO:0000259" key="6">
    <source>
        <dbReference type="Pfam" id="PF01227"/>
    </source>
</evidence>
<reference evidence="7 8" key="1">
    <citation type="submission" date="2015-09" db="EMBL/GenBank/DDBJ databases">
        <authorList>
            <consortium name="Pathogen Informatics"/>
        </authorList>
    </citation>
    <scope>NUCLEOTIDE SEQUENCE [LARGE SCALE GENOMIC DNA]</scope>
    <source>
        <strain evidence="7 8">2789STDY5834942</strain>
    </source>
</reference>
<dbReference type="GO" id="GO:0005525">
    <property type="term" value="F:GTP binding"/>
    <property type="evidence" value="ECO:0007669"/>
    <property type="project" value="TreeGrafter"/>
</dbReference>
<evidence type="ECO:0000313" key="7">
    <source>
        <dbReference type="EMBL" id="CUP30211.1"/>
    </source>
</evidence>
<dbReference type="RefSeq" id="WP_057281102.1">
    <property type="nucleotide sequence ID" value="NZ_CZBF01000001.1"/>
</dbReference>
<dbReference type="NCBIfam" id="NF006826">
    <property type="entry name" value="PRK09347.1-3"/>
    <property type="match status" value="1"/>
</dbReference>
<gene>
    <name evidence="7" type="primary">folE_1</name>
    <name evidence="7" type="ORF">ERS852554_00278</name>
</gene>
<evidence type="ECO:0000256" key="4">
    <source>
        <dbReference type="ARBA" id="ARBA00022563"/>
    </source>
</evidence>
<organism evidence="7 8">
    <name type="scientific">Bacteroides uniformis</name>
    <dbReference type="NCBI Taxonomy" id="820"/>
    <lineage>
        <taxon>Bacteria</taxon>
        <taxon>Pseudomonadati</taxon>
        <taxon>Bacteroidota</taxon>
        <taxon>Bacteroidia</taxon>
        <taxon>Bacteroidales</taxon>
        <taxon>Bacteroidaceae</taxon>
        <taxon>Bacteroides</taxon>
    </lineage>
</organism>
<evidence type="ECO:0000256" key="2">
    <source>
        <dbReference type="ARBA" id="ARBA00005080"/>
    </source>
</evidence>
<accession>A0A174M4T6</accession>
<dbReference type="Pfam" id="PF01227">
    <property type="entry name" value="GTP_cyclohydroI"/>
    <property type="match status" value="1"/>
</dbReference>
<dbReference type="Gene3D" id="1.10.286.10">
    <property type="match status" value="1"/>
</dbReference>
<dbReference type="GO" id="GO:0006730">
    <property type="term" value="P:one-carbon metabolic process"/>
    <property type="evidence" value="ECO:0007669"/>
    <property type="project" value="UniProtKB-KW"/>
</dbReference>
<dbReference type="PANTHER" id="PTHR11109:SF7">
    <property type="entry name" value="GTP CYCLOHYDROLASE 1"/>
    <property type="match status" value="1"/>
</dbReference>
<dbReference type="UniPathway" id="UPA00848">
    <property type="reaction ID" value="UER00151"/>
</dbReference>
<dbReference type="EC" id="3.5.4.16" evidence="3"/>
<sequence length="197" mass="22267">METKLTDPKDIECAIRNILSYIGENPNREGLVGTPDRILRMWQEIFRGYDPEQKPKITVFPNGKDGLSCGSVVSDSGTYYSMCEHHMMPFFGKYWFAYIPNPKGKILGISKVGRVVDYCAARLQIQERLAQDIVDMIRNALGDEYPPLAIGIVLEGEHLCKTMRGVKKQGKMRSSFYFDNGGLPELKDELSLFVSFG</sequence>
<dbReference type="PANTHER" id="PTHR11109">
    <property type="entry name" value="GTP CYCLOHYDROLASE I"/>
    <property type="match status" value="1"/>
</dbReference>
<evidence type="ECO:0000256" key="1">
    <source>
        <dbReference type="ARBA" id="ARBA00001052"/>
    </source>
</evidence>
<dbReference type="GO" id="GO:0046654">
    <property type="term" value="P:tetrahydrofolate biosynthetic process"/>
    <property type="evidence" value="ECO:0007669"/>
    <property type="project" value="InterPro"/>
</dbReference>
<evidence type="ECO:0000256" key="5">
    <source>
        <dbReference type="ARBA" id="ARBA00022801"/>
    </source>
</evidence>
<dbReference type="InterPro" id="IPR043134">
    <property type="entry name" value="GTP-CH-I_N"/>
</dbReference>
<evidence type="ECO:0000313" key="8">
    <source>
        <dbReference type="Proteomes" id="UP000095788"/>
    </source>
</evidence>
<dbReference type="GO" id="GO:0003934">
    <property type="term" value="F:GTP cyclohydrolase I activity"/>
    <property type="evidence" value="ECO:0007669"/>
    <property type="project" value="UniProtKB-EC"/>
</dbReference>
<dbReference type="EMBL" id="CZBF01000001">
    <property type="protein sequence ID" value="CUP30211.1"/>
    <property type="molecule type" value="Genomic_DNA"/>
</dbReference>
<feature type="domain" description="GTP cyclohydrolase I" evidence="6">
    <location>
        <begin position="11"/>
        <end position="172"/>
    </location>
</feature>
<dbReference type="GO" id="GO:0006729">
    <property type="term" value="P:tetrahydrobiopterin biosynthetic process"/>
    <property type="evidence" value="ECO:0007669"/>
    <property type="project" value="TreeGrafter"/>
</dbReference>
<dbReference type="InterPro" id="IPR001474">
    <property type="entry name" value="GTP_CycHdrlase_I"/>
</dbReference>
<proteinExistence type="predicted"/>
<comment type="pathway">
    <text evidence="2">Cofactor biosynthesis; 7,8-dihydroneopterin triphosphate biosynthesis; 7,8-dihydroneopterin triphosphate from GTP: step 1/1.</text>
</comment>